<evidence type="ECO:0000259" key="4">
    <source>
        <dbReference type="Pfam" id="PF08540"/>
    </source>
</evidence>
<dbReference type="GO" id="GO:0006084">
    <property type="term" value="P:acetyl-CoA metabolic process"/>
    <property type="evidence" value="ECO:0007669"/>
    <property type="project" value="InterPro"/>
</dbReference>
<dbReference type="SUPFAM" id="SSF53901">
    <property type="entry name" value="Thiolase-like"/>
    <property type="match status" value="2"/>
</dbReference>
<dbReference type="Pfam" id="PF08540">
    <property type="entry name" value="HMG_CoA_synt_C"/>
    <property type="match status" value="1"/>
</dbReference>
<reference evidence="5" key="1">
    <citation type="submission" date="2020-01" db="EMBL/GenBank/DDBJ databases">
        <title>Insect and environment-associated Actinomycetes.</title>
        <authorList>
            <person name="Currrie C."/>
            <person name="Chevrette M."/>
            <person name="Carlson C."/>
            <person name="Stubbendieck R."/>
            <person name="Wendt-Pienkowski E."/>
        </authorList>
    </citation>
    <scope>NUCLEOTIDE SEQUENCE</scope>
    <source>
        <strain evidence="5">SID14436</strain>
    </source>
</reference>
<comment type="caution">
    <text evidence="5">The sequence shown here is derived from an EMBL/GenBank/DDBJ whole genome shotgun (WGS) entry which is preliminary data.</text>
</comment>
<dbReference type="InterPro" id="IPR016039">
    <property type="entry name" value="Thiolase-like"/>
</dbReference>
<evidence type="ECO:0000259" key="3">
    <source>
        <dbReference type="Pfam" id="PF01154"/>
    </source>
</evidence>
<evidence type="ECO:0000256" key="1">
    <source>
        <dbReference type="ARBA" id="ARBA00007061"/>
    </source>
</evidence>
<feature type="domain" description="Hydroxymethylglutaryl-coenzyme A synthase N-terminal" evidence="3">
    <location>
        <begin position="3"/>
        <end position="171"/>
    </location>
</feature>
<feature type="domain" description="Hydroxymethylglutaryl-coenzyme A synthase C-terminal" evidence="4">
    <location>
        <begin position="270"/>
        <end position="358"/>
    </location>
</feature>
<dbReference type="PANTHER" id="PTHR43323:SF2">
    <property type="entry name" value="HYDROXYMETHYLGLUTARYL-COA SYNTHASE"/>
    <property type="match status" value="1"/>
</dbReference>
<sequence length="409" mass="44489">MGVGIRALHPYVGRMSVDIRSLYEARGHDMSRFGNLMMRRKSVNMPFEDAVTNAVNAALPLVRGLTPAERDRIEAVVVATESGVDLGKSLSTYVHRYLELGPRCRSFEVKQACYGGTAALHTAAGMVHASPYDDALALVVAADAAGVPALGEQWEGAEGAGAVAMLVGRDATALELDLGASGCHTFEVMDTFRPGPGIDIVNQDVSMLAYLECLQHSFEAYRDRVDGADIVDGFGYLAFHTPFVGMVRGAHRRLLRQQRTAGRDEVDADYERRVRPSMEYGAEVGNIFSASLYLALCSLIRHGDFTEPRRIGLFSYGSGCASEFFSGVVHPRAVHDLAALGVEEALAARRPLTVAEYDTVAAAGDRARFGVRDARFDLDSYGELGKEFTGRGLLVLERIDGYHRQYGWA</sequence>
<dbReference type="RefSeq" id="WP_164333067.1">
    <property type="nucleotide sequence ID" value="NZ_JAAGMD010000214.1"/>
</dbReference>
<protein>
    <submittedName>
        <fullName evidence="5">Hydroxymethylglutaryl-CoA synthase family protein</fullName>
    </submittedName>
</protein>
<organism evidence="5">
    <name type="scientific">Streptomyces sp. SID14436</name>
    <dbReference type="NCBI Taxonomy" id="2706070"/>
    <lineage>
        <taxon>Bacteria</taxon>
        <taxon>Bacillati</taxon>
        <taxon>Actinomycetota</taxon>
        <taxon>Actinomycetes</taxon>
        <taxon>Kitasatosporales</taxon>
        <taxon>Streptomycetaceae</taxon>
        <taxon>Streptomyces</taxon>
    </lineage>
</organism>
<dbReference type="PANTHER" id="PTHR43323">
    <property type="entry name" value="3-HYDROXY-3-METHYLGLUTARYL COENZYME A SYNTHASE"/>
    <property type="match status" value="1"/>
</dbReference>
<dbReference type="AlphaFoldDB" id="A0A6G3QRW8"/>
<dbReference type="InterPro" id="IPR013746">
    <property type="entry name" value="HMG_CoA_synt_C_dom"/>
</dbReference>
<dbReference type="Pfam" id="PF01154">
    <property type="entry name" value="HMG_CoA_synt_N"/>
    <property type="match status" value="1"/>
</dbReference>
<evidence type="ECO:0000256" key="2">
    <source>
        <dbReference type="ARBA" id="ARBA00022679"/>
    </source>
</evidence>
<accession>A0A6G3QRW8</accession>
<dbReference type="GO" id="GO:0016747">
    <property type="term" value="F:acyltransferase activity, transferring groups other than amino-acyl groups"/>
    <property type="evidence" value="ECO:0007669"/>
    <property type="project" value="UniProtKB-ARBA"/>
</dbReference>
<evidence type="ECO:0000313" key="5">
    <source>
        <dbReference type="EMBL" id="NEA85964.1"/>
    </source>
</evidence>
<comment type="similarity">
    <text evidence="1">Belongs to the thiolase-like superfamily. HMG-CoA synthase family.</text>
</comment>
<dbReference type="EMBL" id="JAAGMD010000214">
    <property type="protein sequence ID" value="NEA85964.1"/>
    <property type="molecule type" value="Genomic_DNA"/>
</dbReference>
<dbReference type="InterPro" id="IPR013528">
    <property type="entry name" value="HMG_CoA_synth_N"/>
</dbReference>
<keyword evidence="2" id="KW-0808">Transferase</keyword>
<dbReference type="GO" id="GO:0004421">
    <property type="term" value="F:hydroxymethylglutaryl-CoA synthase activity"/>
    <property type="evidence" value="ECO:0007669"/>
    <property type="project" value="InterPro"/>
</dbReference>
<name>A0A6G3QRW8_9ACTN</name>
<proteinExistence type="inferred from homology"/>
<gene>
    <name evidence="5" type="ORF">G3I53_07880</name>
</gene>
<dbReference type="CDD" id="cd00827">
    <property type="entry name" value="init_cond_enzymes"/>
    <property type="match status" value="1"/>
</dbReference>
<dbReference type="Gene3D" id="3.40.47.10">
    <property type="match status" value="2"/>
</dbReference>